<sequence length="85" mass="8959">MSVGTPARRLRYPLALVAVVAGLLLLEYLLEVTLTGYAATGTTWLPTVGTIGQTMVAYTLPVSLLATFGVPVVAFVFGVRYARAA</sequence>
<comment type="caution">
    <text evidence="2">The sequence shown here is derived from an EMBL/GenBank/DDBJ whole genome shotgun (WGS) entry which is preliminary data.</text>
</comment>
<evidence type="ECO:0000313" key="3">
    <source>
        <dbReference type="Proteomes" id="UP001596368"/>
    </source>
</evidence>
<dbReference type="Proteomes" id="UP001596368">
    <property type="component" value="Unassembled WGS sequence"/>
</dbReference>
<organism evidence="2 3">
    <name type="scientific">Halobaculum litoreum</name>
    <dbReference type="NCBI Taxonomy" id="3031998"/>
    <lineage>
        <taxon>Archaea</taxon>
        <taxon>Methanobacteriati</taxon>
        <taxon>Methanobacteriota</taxon>
        <taxon>Stenosarchaea group</taxon>
        <taxon>Halobacteria</taxon>
        <taxon>Halobacteriales</taxon>
        <taxon>Haloferacaceae</taxon>
        <taxon>Halobaculum</taxon>
    </lineage>
</organism>
<protein>
    <submittedName>
        <fullName evidence="2">Uncharacterized protein</fullName>
    </submittedName>
</protein>
<feature type="transmembrane region" description="Helical" evidence="1">
    <location>
        <begin position="12"/>
        <end position="30"/>
    </location>
</feature>
<keyword evidence="1" id="KW-1133">Transmembrane helix</keyword>
<reference evidence="2 3" key="1">
    <citation type="journal article" date="2019" name="Int. J. Syst. Evol. Microbiol.">
        <title>The Global Catalogue of Microorganisms (GCM) 10K type strain sequencing project: providing services to taxonomists for standard genome sequencing and annotation.</title>
        <authorList>
            <consortium name="The Broad Institute Genomics Platform"/>
            <consortium name="The Broad Institute Genome Sequencing Center for Infectious Disease"/>
            <person name="Wu L."/>
            <person name="Ma J."/>
        </authorList>
    </citation>
    <scope>NUCLEOTIDE SEQUENCE [LARGE SCALE GENOMIC DNA]</scope>
    <source>
        <strain evidence="2 3">DT92</strain>
    </source>
</reference>
<gene>
    <name evidence="2" type="ORF">ACFQRB_06655</name>
</gene>
<feature type="transmembrane region" description="Helical" evidence="1">
    <location>
        <begin position="55"/>
        <end position="79"/>
    </location>
</feature>
<dbReference type="GeneID" id="81122137"/>
<keyword evidence="3" id="KW-1185">Reference proteome</keyword>
<accession>A0ABD5XMB7</accession>
<keyword evidence="1" id="KW-0472">Membrane</keyword>
<proteinExistence type="predicted"/>
<dbReference type="RefSeq" id="WP_284012176.1">
    <property type="nucleotide sequence ID" value="NZ_CP126156.1"/>
</dbReference>
<dbReference type="AlphaFoldDB" id="A0ABD5XMB7"/>
<evidence type="ECO:0000313" key="2">
    <source>
        <dbReference type="EMBL" id="MFC7136312.1"/>
    </source>
</evidence>
<name>A0ABD5XMB7_9EURY</name>
<evidence type="ECO:0000256" key="1">
    <source>
        <dbReference type="SAM" id="Phobius"/>
    </source>
</evidence>
<keyword evidence="1" id="KW-0812">Transmembrane</keyword>
<dbReference type="EMBL" id="JBHSZG010000001">
    <property type="protein sequence ID" value="MFC7136312.1"/>
    <property type="molecule type" value="Genomic_DNA"/>
</dbReference>